<organism evidence="2 3">
    <name type="scientific">Portunus trituberculatus</name>
    <name type="common">Swimming crab</name>
    <name type="synonym">Neptunus trituberculatus</name>
    <dbReference type="NCBI Taxonomy" id="210409"/>
    <lineage>
        <taxon>Eukaryota</taxon>
        <taxon>Metazoa</taxon>
        <taxon>Ecdysozoa</taxon>
        <taxon>Arthropoda</taxon>
        <taxon>Crustacea</taxon>
        <taxon>Multicrustacea</taxon>
        <taxon>Malacostraca</taxon>
        <taxon>Eumalacostraca</taxon>
        <taxon>Eucarida</taxon>
        <taxon>Decapoda</taxon>
        <taxon>Pleocyemata</taxon>
        <taxon>Brachyura</taxon>
        <taxon>Eubrachyura</taxon>
        <taxon>Portunoidea</taxon>
        <taxon>Portunidae</taxon>
        <taxon>Portuninae</taxon>
        <taxon>Portunus</taxon>
    </lineage>
</organism>
<feature type="compositionally biased region" description="Polar residues" evidence="1">
    <location>
        <begin position="8"/>
        <end position="20"/>
    </location>
</feature>
<dbReference type="Proteomes" id="UP000324222">
    <property type="component" value="Unassembled WGS sequence"/>
</dbReference>
<evidence type="ECO:0000313" key="3">
    <source>
        <dbReference type="Proteomes" id="UP000324222"/>
    </source>
</evidence>
<name>A0A5B7KIL1_PORTR</name>
<keyword evidence="3" id="KW-1185">Reference proteome</keyword>
<proteinExistence type="predicted"/>
<sequence>MPLPTCLPSPTTGSTGTHQAQLLRRPSLPPPHLLVSCAPPAVCQSAKECAWLGVGREGSEESEETNG</sequence>
<gene>
    <name evidence="2" type="ORF">E2C01_100706</name>
</gene>
<accession>A0A5B7KIL1</accession>
<evidence type="ECO:0000256" key="1">
    <source>
        <dbReference type="SAM" id="MobiDB-lite"/>
    </source>
</evidence>
<feature type="region of interest" description="Disordered" evidence="1">
    <location>
        <begin position="1"/>
        <end position="31"/>
    </location>
</feature>
<evidence type="ECO:0000313" key="2">
    <source>
        <dbReference type="EMBL" id="MPD04989.1"/>
    </source>
</evidence>
<dbReference type="EMBL" id="VSRR010143831">
    <property type="protein sequence ID" value="MPD04989.1"/>
    <property type="molecule type" value="Genomic_DNA"/>
</dbReference>
<protein>
    <submittedName>
        <fullName evidence="2">Uncharacterized protein</fullName>
    </submittedName>
</protein>
<dbReference type="AlphaFoldDB" id="A0A5B7KIL1"/>
<reference evidence="2 3" key="1">
    <citation type="submission" date="2019-05" db="EMBL/GenBank/DDBJ databases">
        <title>Another draft genome of Portunus trituberculatus and its Hox gene families provides insights of decapod evolution.</title>
        <authorList>
            <person name="Jeong J.-H."/>
            <person name="Song I."/>
            <person name="Kim S."/>
            <person name="Choi T."/>
            <person name="Kim D."/>
            <person name="Ryu S."/>
            <person name="Kim W."/>
        </authorList>
    </citation>
    <scope>NUCLEOTIDE SEQUENCE [LARGE SCALE GENOMIC DNA]</scope>
    <source>
        <tissue evidence="2">Muscle</tissue>
    </source>
</reference>
<comment type="caution">
    <text evidence="2">The sequence shown here is derived from an EMBL/GenBank/DDBJ whole genome shotgun (WGS) entry which is preliminary data.</text>
</comment>